<dbReference type="Pfam" id="PF23155">
    <property type="entry name" value="DUF7053"/>
    <property type="match status" value="1"/>
</dbReference>
<gene>
    <name evidence="3" type="ORF">R9X50_00430200</name>
</gene>
<dbReference type="InterPro" id="IPR055481">
    <property type="entry name" value="DUF7053"/>
</dbReference>
<dbReference type="Proteomes" id="UP001303373">
    <property type="component" value="Chromosome 6"/>
</dbReference>
<keyword evidence="4" id="KW-1185">Reference proteome</keyword>
<feature type="compositionally biased region" description="Polar residues" evidence="1">
    <location>
        <begin position="202"/>
        <end position="211"/>
    </location>
</feature>
<dbReference type="AlphaFoldDB" id="A0AAQ3RA34"/>
<dbReference type="PANTHER" id="PTHR38117:SF2">
    <property type="entry name" value="NACHT AND WD40 DOMAIN PROTEIN"/>
    <property type="match status" value="1"/>
</dbReference>
<reference evidence="3 4" key="1">
    <citation type="submission" date="2023-11" db="EMBL/GenBank/DDBJ databases">
        <title>An acidophilic fungus is an integral part of prey digestion in a carnivorous sundew plant.</title>
        <authorList>
            <person name="Tsai I.J."/>
        </authorList>
    </citation>
    <scope>NUCLEOTIDE SEQUENCE [LARGE SCALE GENOMIC DNA]</scope>
    <source>
        <strain evidence="3">169a</strain>
    </source>
</reference>
<name>A0AAQ3RA34_9PEZI</name>
<evidence type="ECO:0000313" key="4">
    <source>
        <dbReference type="Proteomes" id="UP001303373"/>
    </source>
</evidence>
<proteinExistence type="predicted"/>
<feature type="region of interest" description="Disordered" evidence="1">
    <location>
        <begin position="174"/>
        <end position="228"/>
    </location>
</feature>
<feature type="region of interest" description="Disordered" evidence="1">
    <location>
        <begin position="317"/>
        <end position="375"/>
    </location>
</feature>
<evidence type="ECO:0000259" key="2">
    <source>
        <dbReference type="Pfam" id="PF23155"/>
    </source>
</evidence>
<feature type="domain" description="DUF7053" evidence="2">
    <location>
        <begin position="3"/>
        <end position="170"/>
    </location>
</feature>
<organism evidence="3 4">
    <name type="scientific">Acrodontium crateriforme</name>
    <dbReference type="NCBI Taxonomy" id="150365"/>
    <lineage>
        <taxon>Eukaryota</taxon>
        <taxon>Fungi</taxon>
        <taxon>Dikarya</taxon>
        <taxon>Ascomycota</taxon>
        <taxon>Pezizomycotina</taxon>
        <taxon>Dothideomycetes</taxon>
        <taxon>Dothideomycetidae</taxon>
        <taxon>Mycosphaerellales</taxon>
        <taxon>Teratosphaeriaceae</taxon>
        <taxon>Acrodontium</taxon>
    </lineage>
</organism>
<protein>
    <recommendedName>
        <fullName evidence="2">DUF7053 domain-containing protein</fullName>
    </recommendedName>
</protein>
<sequence>MVKRTTYTSITPLPPSISRETALEFIHDHSGMIELNPLVIRHEITSPPPNATPEEAKSCIWYSITDKMSYIPGLIESELTYKGGFYDLPNGIQTHVFAPAGVDIRAYWRVGGNMPGEERETAELGVDKPRDGLYLREDVDLRCSVLLAGFVKRNLKKSHAVLVDTLVAKALESEKTKAQKSQLDSESGVESVRLGSAKDATSHQGNLSKISNAARKPSSGPKTTTSQACGCSGTMHGAGCSLYYNGAYGPLSLPQYNEELTPIVRNQLSGPPASSEAASPADDSPITQHPCYCQSGGVHIATCEFYPNLVRPPTQKFPRPYSLSDTESQIPGLNGSHAQEQVSRSNLTRDNEALSPPGDDWHDAQMRPEALRSRSAAMELDGFPIASLQSGARAVELE</sequence>
<feature type="compositionally biased region" description="Polar residues" evidence="1">
    <location>
        <begin position="323"/>
        <end position="346"/>
    </location>
</feature>
<evidence type="ECO:0000256" key="1">
    <source>
        <dbReference type="SAM" id="MobiDB-lite"/>
    </source>
</evidence>
<accession>A0AAQ3RA34</accession>
<dbReference type="EMBL" id="CP138585">
    <property type="protein sequence ID" value="WPH01456.1"/>
    <property type="molecule type" value="Genomic_DNA"/>
</dbReference>
<feature type="region of interest" description="Disordered" evidence="1">
    <location>
        <begin position="265"/>
        <end position="284"/>
    </location>
</feature>
<feature type="compositionally biased region" description="Basic and acidic residues" evidence="1">
    <location>
        <begin position="359"/>
        <end position="372"/>
    </location>
</feature>
<evidence type="ECO:0000313" key="3">
    <source>
        <dbReference type="EMBL" id="WPH01456.1"/>
    </source>
</evidence>
<dbReference type="PANTHER" id="PTHR38117">
    <property type="entry name" value="NACHT AND WD40 DOMAIN PROTEIN"/>
    <property type="match status" value="1"/>
</dbReference>
<feature type="compositionally biased region" description="Low complexity" evidence="1">
    <location>
        <begin position="271"/>
        <end position="284"/>
    </location>
</feature>